<dbReference type="InterPro" id="IPR009060">
    <property type="entry name" value="UBA-like_sf"/>
</dbReference>
<dbReference type="GO" id="GO:0043130">
    <property type="term" value="F:ubiquitin binding"/>
    <property type="evidence" value="ECO:0007669"/>
    <property type="project" value="InterPro"/>
</dbReference>
<keyword evidence="11" id="KW-1185">Reference proteome</keyword>
<dbReference type="InterPro" id="IPR003892">
    <property type="entry name" value="CUE"/>
</dbReference>
<dbReference type="InterPro" id="IPR005173">
    <property type="entry name" value="DMA"/>
</dbReference>
<keyword evidence="4 6" id="KW-0238">DNA-binding</keyword>
<dbReference type="OMA" id="RELQFMY"/>
<dbReference type="Pfam" id="PF20624">
    <property type="entry name" value="DMRT5_DMB"/>
    <property type="match status" value="1"/>
</dbReference>
<evidence type="ECO:0000256" key="5">
    <source>
        <dbReference type="ARBA" id="ARBA00023242"/>
    </source>
</evidence>
<dbReference type="FunFam" id="4.10.1040.10:FF:000001">
    <property type="entry name" value="doublesex- and mab-3-related transcription factor 1"/>
    <property type="match status" value="1"/>
</dbReference>
<protein>
    <recommendedName>
        <fullName evidence="12">DM domain-containing protein</fullName>
    </recommendedName>
</protein>
<dbReference type="GO" id="GO:0000981">
    <property type="term" value="F:DNA-binding transcription factor activity, RNA polymerase II-specific"/>
    <property type="evidence" value="ECO:0007669"/>
    <property type="project" value="TreeGrafter"/>
</dbReference>
<dbReference type="PANTHER" id="PTHR12322">
    <property type="entry name" value="DOUBLESEX AND MAB-3 RELATED TRANSCRIPTION FACTOR DMRT"/>
    <property type="match status" value="1"/>
</dbReference>
<feature type="domain" description="DM" evidence="8">
    <location>
        <begin position="68"/>
        <end position="115"/>
    </location>
</feature>
<keyword evidence="3 6" id="KW-0862">Zinc</keyword>
<gene>
    <name evidence="10" type="ORF">chiPu_0001824</name>
</gene>
<evidence type="ECO:0000259" key="9">
    <source>
        <dbReference type="PROSITE" id="PS51140"/>
    </source>
</evidence>
<dbReference type="Proteomes" id="UP000287033">
    <property type="component" value="Unassembled WGS sequence"/>
</dbReference>
<sequence length="453" mass="47591">MDGRASLASAPLPGSCLQPNPAAVPISVGGGTGGGSPLLRPPALLLRAAAAAAAAASAAERYPRTPKCARCRNHGVVSALKGHKRFCRWRDCLCAKCMLIAERQRVMAAQVALRRQQAQEENEARELQFMYAGGGAAEAGLAMAAAAAAANSIIPGSRAVSAPYEIFGADYQKQKEGQKSPKYELFYNGLVSRSVLQAAPSLGSEAEGSDTNGKQKGSAEAGETEPGRLSPSPDPPSEGADSPRSVTPSDVESGNECEKPKELAKVMAGLPGSSANHRAPIDILTKIFPSHKRDKLECILADCRGDVVQAIEQVLNGKEQKGQGKDVACPGPDPTELQRPPHFTLAGLSGGSLGTKSAFSPLQSSAVFGGPANLYGLNPRLGVNPLRLAYSSPGRGLPTFMSPYVTSGLMPTLPFRPHMDYSFPGIVRDLPYFQNKEALCSSGLYSRINPEKQ</sequence>
<reference evidence="10 11" key="1">
    <citation type="journal article" date="2018" name="Nat. Ecol. Evol.">
        <title>Shark genomes provide insights into elasmobranch evolution and the origin of vertebrates.</title>
        <authorList>
            <person name="Hara Y"/>
            <person name="Yamaguchi K"/>
            <person name="Onimaru K"/>
            <person name="Kadota M"/>
            <person name="Koyanagi M"/>
            <person name="Keeley SD"/>
            <person name="Tatsumi K"/>
            <person name="Tanaka K"/>
            <person name="Motone F"/>
            <person name="Kageyama Y"/>
            <person name="Nozu R"/>
            <person name="Adachi N"/>
            <person name="Nishimura O"/>
            <person name="Nakagawa R"/>
            <person name="Tanegashima C"/>
            <person name="Kiyatake I"/>
            <person name="Matsumoto R"/>
            <person name="Murakumo K"/>
            <person name="Nishida K"/>
            <person name="Terakita A"/>
            <person name="Kuratani S"/>
            <person name="Sato K"/>
            <person name="Hyodo S Kuraku.S."/>
        </authorList>
    </citation>
    <scope>NUCLEOTIDE SEQUENCE [LARGE SCALE GENOMIC DNA]</scope>
</reference>
<dbReference type="Pfam" id="PF03474">
    <property type="entry name" value="DMA"/>
    <property type="match status" value="1"/>
</dbReference>
<proteinExistence type="inferred from homology"/>
<evidence type="ECO:0000256" key="3">
    <source>
        <dbReference type="ARBA" id="ARBA00022833"/>
    </source>
</evidence>
<dbReference type="Gene3D" id="4.10.1040.10">
    <property type="entry name" value="DM DNA-binding domain"/>
    <property type="match status" value="1"/>
</dbReference>
<dbReference type="GO" id="GO:0046872">
    <property type="term" value="F:metal ion binding"/>
    <property type="evidence" value="ECO:0007669"/>
    <property type="project" value="UniProtKB-KW"/>
</dbReference>
<dbReference type="PROSITE" id="PS51140">
    <property type="entry name" value="CUE"/>
    <property type="match status" value="1"/>
</dbReference>
<dbReference type="AlphaFoldDB" id="A0A401RZA4"/>
<evidence type="ECO:0008006" key="12">
    <source>
        <dbReference type="Google" id="ProtNLM"/>
    </source>
</evidence>
<dbReference type="InterPro" id="IPR046472">
    <property type="entry name" value="DMRT5_1_DMB_dom"/>
</dbReference>
<dbReference type="SUPFAM" id="SSF82927">
    <property type="entry name" value="Cysteine-rich DNA binding domain, (DM domain)"/>
    <property type="match status" value="1"/>
</dbReference>
<feature type="region of interest" description="Disordered" evidence="7">
    <location>
        <begin position="319"/>
        <end position="338"/>
    </location>
</feature>
<comment type="caution">
    <text evidence="10">The sequence shown here is derived from an EMBL/GenBank/DDBJ whole genome shotgun (WGS) entry which is preliminary data.</text>
</comment>
<accession>A0A401RZA4</accession>
<organism evidence="10 11">
    <name type="scientific">Chiloscyllium punctatum</name>
    <name type="common">Brownbanded bambooshark</name>
    <name type="synonym">Hemiscyllium punctatum</name>
    <dbReference type="NCBI Taxonomy" id="137246"/>
    <lineage>
        <taxon>Eukaryota</taxon>
        <taxon>Metazoa</taxon>
        <taxon>Chordata</taxon>
        <taxon>Craniata</taxon>
        <taxon>Vertebrata</taxon>
        <taxon>Chondrichthyes</taxon>
        <taxon>Elasmobranchii</taxon>
        <taxon>Galeomorphii</taxon>
        <taxon>Galeoidea</taxon>
        <taxon>Orectolobiformes</taxon>
        <taxon>Hemiscylliidae</taxon>
        <taxon>Chiloscyllium</taxon>
    </lineage>
</organism>
<evidence type="ECO:0000256" key="7">
    <source>
        <dbReference type="SAM" id="MobiDB-lite"/>
    </source>
</evidence>
<evidence type="ECO:0000259" key="8">
    <source>
        <dbReference type="PROSITE" id="PS50809"/>
    </source>
</evidence>
<dbReference type="InterPro" id="IPR026607">
    <property type="entry name" value="DMRT"/>
</dbReference>
<dbReference type="GO" id="GO:0007548">
    <property type="term" value="P:sex differentiation"/>
    <property type="evidence" value="ECO:0007669"/>
    <property type="project" value="TreeGrafter"/>
</dbReference>
<comment type="similarity">
    <text evidence="1">Belongs to the DMRT family.</text>
</comment>
<feature type="domain" description="CUE" evidence="9">
    <location>
        <begin position="276"/>
        <end position="319"/>
    </location>
</feature>
<evidence type="ECO:0000256" key="2">
    <source>
        <dbReference type="ARBA" id="ARBA00022723"/>
    </source>
</evidence>
<evidence type="ECO:0000313" key="11">
    <source>
        <dbReference type="Proteomes" id="UP000287033"/>
    </source>
</evidence>
<dbReference type="InterPro" id="IPR001275">
    <property type="entry name" value="DM_DNA-bd"/>
</dbReference>
<name>A0A401RZA4_CHIPU</name>
<dbReference type="Pfam" id="PF00751">
    <property type="entry name" value="DM"/>
    <property type="match status" value="1"/>
</dbReference>
<comment type="subcellular location">
    <subcellularLocation>
        <location evidence="6">Nucleus</location>
    </subcellularLocation>
</comment>
<evidence type="ECO:0000256" key="1">
    <source>
        <dbReference type="ARBA" id="ARBA00006834"/>
    </source>
</evidence>
<dbReference type="GO" id="GO:0005634">
    <property type="term" value="C:nucleus"/>
    <property type="evidence" value="ECO:0007669"/>
    <property type="project" value="UniProtKB-SubCell"/>
</dbReference>
<dbReference type="PANTHER" id="PTHR12322:SF71">
    <property type="entry name" value="DOUBLESEX- AND MAB-3-RELATED TRANSCRIPTION FACTOR A1"/>
    <property type="match status" value="1"/>
</dbReference>
<dbReference type="EMBL" id="BEZZ01000029">
    <property type="protein sequence ID" value="GCC23428.1"/>
    <property type="molecule type" value="Genomic_DNA"/>
</dbReference>
<keyword evidence="5 6" id="KW-0539">Nucleus</keyword>
<dbReference type="InterPro" id="IPR036407">
    <property type="entry name" value="DM_DNA-bd_sf"/>
</dbReference>
<dbReference type="OrthoDB" id="9942608at2759"/>
<keyword evidence="2 6" id="KW-0479">Metal-binding</keyword>
<dbReference type="GO" id="GO:0000978">
    <property type="term" value="F:RNA polymerase II cis-regulatory region sequence-specific DNA binding"/>
    <property type="evidence" value="ECO:0007669"/>
    <property type="project" value="TreeGrafter"/>
</dbReference>
<dbReference type="PROSITE" id="PS40000">
    <property type="entry name" value="DM_1"/>
    <property type="match status" value="1"/>
</dbReference>
<dbReference type="PROSITE" id="PS50809">
    <property type="entry name" value="DM_2"/>
    <property type="match status" value="1"/>
</dbReference>
<feature type="region of interest" description="Disordered" evidence="7">
    <location>
        <begin position="201"/>
        <end position="259"/>
    </location>
</feature>
<evidence type="ECO:0000256" key="6">
    <source>
        <dbReference type="PROSITE-ProRule" id="PRU00070"/>
    </source>
</evidence>
<dbReference type="SUPFAM" id="SSF46934">
    <property type="entry name" value="UBA-like"/>
    <property type="match status" value="1"/>
</dbReference>
<dbReference type="CDD" id="cd14417">
    <property type="entry name" value="CUE_DMA_DMRTA1"/>
    <property type="match status" value="1"/>
</dbReference>
<evidence type="ECO:0000256" key="4">
    <source>
        <dbReference type="ARBA" id="ARBA00023125"/>
    </source>
</evidence>
<dbReference type="STRING" id="137246.A0A401RZA4"/>
<feature type="DNA-binding region" description="DM" evidence="6">
    <location>
        <begin position="68"/>
        <end position="115"/>
    </location>
</feature>
<evidence type="ECO:0000313" key="10">
    <source>
        <dbReference type="EMBL" id="GCC23428.1"/>
    </source>
</evidence>
<dbReference type="SMART" id="SM00301">
    <property type="entry name" value="DM"/>
    <property type="match status" value="1"/>
</dbReference>